<dbReference type="EMBL" id="BPVZ01000073">
    <property type="protein sequence ID" value="GKV26854.1"/>
    <property type="molecule type" value="Genomic_DNA"/>
</dbReference>
<evidence type="ECO:0000256" key="1">
    <source>
        <dbReference type="SAM" id="Coils"/>
    </source>
</evidence>
<evidence type="ECO:0000313" key="2">
    <source>
        <dbReference type="EMBL" id="GKV26854.1"/>
    </source>
</evidence>
<sequence>MNSSVGDGSGSPPDNKSDWRKYLAGAQETKGKAKMNVQAHMSRPISGQVATLGGLSQQNVNPAQFAPMENLGIGGIGGIIGDQYNNFNLRDYFEKKQEARETRLKTNLQGYMSGQLPGQVPIQGGPALQNWNPLQTATMLNLRFRGIGGGIGSHPLDYINMSPEQFLKAREFMKGKIFEFLKKWHQQPISNASLIKCQQIAICLEEELFRSAQTEEDYMNLGTLQSRIQILIRSKPMLIKQFCPQLTYPSPYVAPFMPTHDTANQGLMLPQPQAFNVSSESLAWQSYWNEYYSCHKEIDDLKKECQRLKVENMNLTGENGRLKRKQEELIKEQESAKKAKAEAEKENSYVQWLYI</sequence>
<dbReference type="Proteomes" id="UP001054252">
    <property type="component" value="Unassembled WGS sequence"/>
</dbReference>
<proteinExistence type="predicted"/>
<gene>
    <name evidence="2" type="ORF">SLEP1_g36075</name>
</gene>
<reference evidence="2 3" key="1">
    <citation type="journal article" date="2021" name="Commun. Biol.">
        <title>The genome of Shorea leprosula (Dipterocarpaceae) highlights the ecological relevance of drought in aseasonal tropical rainforests.</title>
        <authorList>
            <person name="Ng K.K.S."/>
            <person name="Kobayashi M.J."/>
            <person name="Fawcett J.A."/>
            <person name="Hatakeyama M."/>
            <person name="Paape T."/>
            <person name="Ng C.H."/>
            <person name="Ang C.C."/>
            <person name="Tnah L.H."/>
            <person name="Lee C.T."/>
            <person name="Nishiyama T."/>
            <person name="Sese J."/>
            <person name="O'Brien M.J."/>
            <person name="Copetti D."/>
            <person name="Mohd Noor M.I."/>
            <person name="Ong R.C."/>
            <person name="Putra M."/>
            <person name="Sireger I.Z."/>
            <person name="Indrioko S."/>
            <person name="Kosugi Y."/>
            <person name="Izuno A."/>
            <person name="Isagi Y."/>
            <person name="Lee S.L."/>
            <person name="Shimizu K.K."/>
        </authorList>
    </citation>
    <scope>NUCLEOTIDE SEQUENCE [LARGE SCALE GENOMIC DNA]</scope>
    <source>
        <strain evidence="2">214</strain>
    </source>
</reference>
<protein>
    <submittedName>
        <fullName evidence="2">Uncharacterized protein</fullName>
    </submittedName>
</protein>
<organism evidence="2 3">
    <name type="scientific">Rubroshorea leprosula</name>
    <dbReference type="NCBI Taxonomy" id="152421"/>
    <lineage>
        <taxon>Eukaryota</taxon>
        <taxon>Viridiplantae</taxon>
        <taxon>Streptophyta</taxon>
        <taxon>Embryophyta</taxon>
        <taxon>Tracheophyta</taxon>
        <taxon>Spermatophyta</taxon>
        <taxon>Magnoliopsida</taxon>
        <taxon>eudicotyledons</taxon>
        <taxon>Gunneridae</taxon>
        <taxon>Pentapetalae</taxon>
        <taxon>rosids</taxon>
        <taxon>malvids</taxon>
        <taxon>Malvales</taxon>
        <taxon>Dipterocarpaceae</taxon>
        <taxon>Rubroshorea</taxon>
    </lineage>
</organism>
<keyword evidence="1" id="KW-0175">Coiled coil</keyword>
<keyword evidence="3" id="KW-1185">Reference proteome</keyword>
<dbReference type="AlphaFoldDB" id="A0AAV5KQG9"/>
<comment type="caution">
    <text evidence="2">The sequence shown here is derived from an EMBL/GenBank/DDBJ whole genome shotgun (WGS) entry which is preliminary data.</text>
</comment>
<name>A0AAV5KQG9_9ROSI</name>
<feature type="coiled-coil region" evidence="1">
    <location>
        <begin position="298"/>
        <end position="346"/>
    </location>
</feature>
<evidence type="ECO:0000313" key="3">
    <source>
        <dbReference type="Proteomes" id="UP001054252"/>
    </source>
</evidence>
<accession>A0AAV5KQG9</accession>